<evidence type="ECO:0000256" key="2">
    <source>
        <dbReference type="ARBA" id="ARBA00022448"/>
    </source>
</evidence>
<evidence type="ECO:0000256" key="5">
    <source>
        <dbReference type="ARBA" id="ARBA00023136"/>
    </source>
</evidence>
<organism evidence="8 9">
    <name type="scientific">Aquibacillus salsiterrae</name>
    <dbReference type="NCBI Taxonomy" id="2950439"/>
    <lineage>
        <taxon>Bacteria</taxon>
        <taxon>Bacillati</taxon>
        <taxon>Bacillota</taxon>
        <taxon>Bacilli</taxon>
        <taxon>Bacillales</taxon>
        <taxon>Bacillaceae</taxon>
        <taxon>Aquibacillus</taxon>
    </lineage>
</organism>
<feature type="transmembrane region" description="Helical" evidence="6">
    <location>
        <begin position="236"/>
        <end position="264"/>
    </location>
</feature>
<sequence length="323" mass="37034">MEQRRQKLTLHASLQPKTKMSKTSIFMKDVVRDKYLYLLLLPGLLYLLVFKYLPMYGVVIAFKDYNILMGVMESPWVGFEQFQRLFRTPDFMQIFMNTFIISFLKLLFGFPAPIIIALLLNELRNMAFKRFTQSVLYLPHFLSWVVFAGIITAFLNPVDGVVNFIIKAFDGTPIDFLTSKEYFRSILVSTEVYKEMGWGTIIYLAAMTGVNPDMYEAARIDGANKLQQMWHITLPAIRPVILIMLILSLGNILEAGFLQVYLLYNPLVYDVADIIDTYVYRRGIQEANYSLATAAGVFKSVIALVLIYTANKIVKKSGNEGLW</sequence>
<keyword evidence="5 6" id="KW-0472">Membrane</keyword>
<evidence type="ECO:0000256" key="1">
    <source>
        <dbReference type="ARBA" id="ARBA00004141"/>
    </source>
</evidence>
<evidence type="ECO:0000313" key="9">
    <source>
        <dbReference type="Proteomes" id="UP001145069"/>
    </source>
</evidence>
<evidence type="ECO:0000256" key="6">
    <source>
        <dbReference type="RuleBase" id="RU363032"/>
    </source>
</evidence>
<feature type="transmembrane region" description="Helical" evidence="6">
    <location>
        <begin position="35"/>
        <end position="53"/>
    </location>
</feature>
<proteinExistence type="inferred from homology"/>
<evidence type="ECO:0000259" key="7">
    <source>
        <dbReference type="PROSITE" id="PS50928"/>
    </source>
</evidence>
<dbReference type="Proteomes" id="UP001145069">
    <property type="component" value="Unassembled WGS sequence"/>
</dbReference>
<name>A0A9X3WJR7_9BACI</name>
<evidence type="ECO:0000256" key="4">
    <source>
        <dbReference type="ARBA" id="ARBA00022989"/>
    </source>
</evidence>
<dbReference type="PANTHER" id="PTHR43496">
    <property type="entry name" value="PROTEIN LPLB"/>
    <property type="match status" value="1"/>
</dbReference>
<reference evidence="8" key="1">
    <citation type="submission" date="2022-06" db="EMBL/GenBank/DDBJ databases">
        <title>Aquibacillus sp. a new bacterium isolated from soil saline samples.</title>
        <authorList>
            <person name="Galisteo C."/>
            <person name="De La Haba R."/>
            <person name="Sanchez-Porro C."/>
            <person name="Ventosa A."/>
        </authorList>
    </citation>
    <scope>NUCLEOTIDE SEQUENCE</scope>
    <source>
        <strain evidence="8">3ASR75-54</strain>
    </source>
</reference>
<feature type="domain" description="ABC transmembrane type-1" evidence="7">
    <location>
        <begin position="95"/>
        <end position="310"/>
    </location>
</feature>
<dbReference type="PANTHER" id="PTHR43496:SF1">
    <property type="entry name" value="POLYGALACTURONAN_RHAMNOGALACTURONAN TRANSPORT SYSTEM PERMEASE PROTEIN YTEP"/>
    <property type="match status" value="1"/>
</dbReference>
<accession>A0A9X3WJR7</accession>
<gene>
    <name evidence="8" type="ORF">NC799_15810</name>
</gene>
<dbReference type="AlphaFoldDB" id="A0A9X3WJR7"/>
<dbReference type="CDD" id="cd06261">
    <property type="entry name" value="TM_PBP2"/>
    <property type="match status" value="1"/>
</dbReference>
<feature type="transmembrane region" description="Helical" evidence="6">
    <location>
        <begin position="94"/>
        <end position="123"/>
    </location>
</feature>
<dbReference type="GO" id="GO:0005886">
    <property type="term" value="C:plasma membrane"/>
    <property type="evidence" value="ECO:0007669"/>
    <property type="project" value="UniProtKB-SubCell"/>
</dbReference>
<dbReference type="RefSeq" id="WP_272447414.1">
    <property type="nucleotide sequence ID" value="NZ_JAMQKC010000025.1"/>
</dbReference>
<dbReference type="EMBL" id="JAMQKC010000025">
    <property type="protein sequence ID" value="MDC3418351.1"/>
    <property type="molecule type" value="Genomic_DNA"/>
</dbReference>
<keyword evidence="3 6" id="KW-0812">Transmembrane</keyword>
<comment type="subcellular location">
    <subcellularLocation>
        <location evidence="6">Cell membrane</location>
        <topology evidence="6">Multi-pass membrane protein</topology>
    </subcellularLocation>
    <subcellularLocation>
        <location evidence="1">Membrane</location>
        <topology evidence="1">Multi-pass membrane protein</topology>
    </subcellularLocation>
</comment>
<keyword evidence="2 6" id="KW-0813">Transport</keyword>
<dbReference type="InterPro" id="IPR000515">
    <property type="entry name" value="MetI-like"/>
</dbReference>
<comment type="similarity">
    <text evidence="6">Belongs to the binding-protein-dependent transport system permease family.</text>
</comment>
<dbReference type="InterPro" id="IPR035906">
    <property type="entry name" value="MetI-like_sf"/>
</dbReference>
<dbReference type="SUPFAM" id="SSF161098">
    <property type="entry name" value="MetI-like"/>
    <property type="match status" value="1"/>
</dbReference>
<evidence type="ECO:0000256" key="3">
    <source>
        <dbReference type="ARBA" id="ARBA00022692"/>
    </source>
</evidence>
<feature type="transmembrane region" description="Helical" evidence="6">
    <location>
        <begin position="135"/>
        <end position="155"/>
    </location>
</feature>
<dbReference type="Pfam" id="PF00528">
    <property type="entry name" value="BPD_transp_1"/>
    <property type="match status" value="1"/>
</dbReference>
<feature type="transmembrane region" description="Helical" evidence="6">
    <location>
        <begin position="289"/>
        <end position="310"/>
    </location>
</feature>
<comment type="caution">
    <text evidence="8">The sequence shown here is derived from an EMBL/GenBank/DDBJ whole genome shotgun (WGS) entry which is preliminary data.</text>
</comment>
<evidence type="ECO:0000313" key="8">
    <source>
        <dbReference type="EMBL" id="MDC3418351.1"/>
    </source>
</evidence>
<protein>
    <submittedName>
        <fullName evidence="8">ABC transporter permease subunit</fullName>
    </submittedName>
</protein>
<dbReference type="GO" id="GO:0055085">
    <property type="term" value="P:transmembrane transport"/>
    <property type="evidence" value="ECO:0007669"/>
    <property type="project" value="InterPro"/>
</dbReference>
<dbReference type="Gene3D" id="1.10.3720.10">
    <property type="entry name" value="MetI-like"/>
    <property type="match status" value="1"/>
</dbReference>
<keyword evidence="4 6" id="KW-1133">Transmembrane helix</keyword>
<keyword evidence="9" id="KW-1185">Reference proteome</keyword>
<dbReference type="PROSITE" id="PS50928">
    <property type="entry name" value="ABC_TM1"/>
    <property type="match status" value="1"/>
</dbReference>